<evidence type="ECO:0000313" key="2">
    <source>
        <dbReference type="Proteomes" id="UP000305067"/>
    </source>
</evidence>
<accession>A0A5C3QBF4</accession>
<dbReference type="EMBL" id="ML178836">
    <property type="protein sequence ID" value="TFK98886.1"/>
    <property type="molecule type" value="Genomic_DNA"/>
</dbReference>
<sequence length="427" mass="46307">MKLCHFPWDSAAFIPPYPNLVHLTLDQLAPNIPIVKVLSILSLSPKLEHVSLSNDPTLLPQHHHFSSSSLDGCSIQAALPRLTTLGLTGDASFVCGLLSRISHPPSTNLRIVCKGEWPAVEGSHPYSPLLDLVGITTTNPLYLASVVSLQIKGPMSMFNDDLYLVLKMHNQASNTEELHRGAPSLLPSLLPIKSVGSLRIAASASLAGGASFFGALQIQGLLELRVELEHRGERGTPLAQCNWGAFFRRHPFISSLHITGWKYAAVKILQGLHGDISVPADSRSRDNLGAGNQRTTIGSRIMRGFKHMALKSQSTSSQDDEGLADIDTSHSNVASLLSPAAALRHLTFVSGLRCLSIVGPDDIDIALGVTRAIRAVFVARRDQAPLSTLKVEGLTVPFSKFPYMKEISLVRKEVEGVCRGKTEFCWE</sequence>
<dbReference type="AlphaFoldDB" id="A0A5C3QBF4"/>
<dbReference type="OrthoDB" id="3156934at2759"/>
<gene>
    <name evidence="1" type="ORF">BDV98DRAFT_189237</name>
</gene>
<protein>
    <submittedName>
        <fullName evidence="1">Uncharacterized protein</fullName>
    </submittedName>
</protein>
<proteinExistence type="predicted"/>
<keyword evidence="2" id="KW-1185">Reference proteome</keyword>
<evidence type="ECO:0000313" key="1">
    <source>
        <dbReference type="EMBL" id="TFK98886.1"/>
    </source>
</evidence>
<dbReference type="Proteomes" id="UP000305067">
    <property type="component" value="Unassembled WGS sequence"/>
</dbReference>
<organism evidence="1 2">
    <name type="scientific">Pterulicium gracile</name>
    <dbReference type="NCBI Taxonomy" id="1884261"/>
    <lineage>
        <taxon>Eukaryota</taxon>
        <taxon>Fungi</taxon>
        <taxon>Dikarya</taxon>
        <taxon>Basidiomycota</taxon>
        <taxon>Agaricomycotina</taxon>
        <taxon>Agaricomycetes</taxon>
        <taxon>Agaricomycetidae</taxon>
        <taxon>Agaricales</taxon>
        <taxon>Pleurotineae</taxon>
        <taxon>Pterulaceae</taxon>
        <taxon>Pterulicium</taxon>
    </lineage>
</organism>
<name>A0A5C3QBF4_9AGAR</name>
<reference evidence="1 2" key="1">
    <citation type="journal article" date="2019" name="Nat. Ecol. Evol.">
        <title>Megaphylogeny resolves global patterns of mushroom evolution.</title>
        <authorList>
            <person name="Varga T."/>
            <person name="Krizsan K."/>
            <person name="Foldi C."/>
            <person name="Dima B."/>
            <person name="Sanchez-Garcia M."/>
            <person name="Sanchez-Ramirez S."/>
            <person name="Szollosi G.J."/>
            <person name="Szarkandi J.G."/>
            <person name="Papp V."/>
            <person name="Albert L."/>
            <person name="Andreopoulos W."/>
            <person name="Angelini C."/>
            <person name="Antonin V."/>
            <person name="Barry K.W."/>
            <person name="Bougher N.L."/>
            <person name="Buchanan P."/>
            <person name="Buyck B."/>
            <person name="Bense V."/>
            <person name="Catcheside P."/>
            <person name="Chovatia M."/>
            <person name="Cooper J."/>
            <person name="Damon W."/>
            <person name="Desjardin D."/>
            <person name="Finy P."/>
            <person name="Geml J."/>
            <person name="Haridas S."/>
            <person name="Hughes K."/>
            <person name="Justo A."/>
            <person name="Karasinski D."/>
            <person name="Kautmanova I."/>
            <person name="Kiss B."/>
            <person name="Kocsube S."/>
            <person name="Kotiranta H."/>
            <person name="LaButti K.M."/>
            <person name="Lechner B.E."/>
            <person name="Liimatainen K."/>
            <person name="Lipzen A."/>
            <person name="Lukacs Z."/>
            <person name="Mihaltcheva S."/>
            <person name="Morgado L.N."/>
            <person name="Niskanen T."/>
            <person name="Noordeloos M.E."/>
            <person name="Ohm R.A."/>
            <person name="Ortiz-Santana B."/>
            <person name="Ovrebo C."/>
            <person name="Racz N."/>
            <person name="Riley R."/>
            <person name="Savchenko A."/>
            <person name="Shiryaev A."/>
            <person name="Soop K."/>
            <person name="Spirin V."/>
            <person name="Szebenyi C."/>
            <person name="Tomsovsky M."/>
            <person name="Tulloss R.E."/>
            <person name="Uehling J."/>
            <person name="Grigoriev I.V."/>
            <person name="Vagvolgyi C."/>
            <person name="Papp T."/>
            <person name="Martin F.M."/>
            <person name="Miettinen O."/>
            <person name="Hibbett D.S."/>
            <person name="Nagy L.G."/>
        </authorList>
    </citation>
    <scope>NUCLEOTIDE SEQUENCE [LARGE SCALE GENOMIC DNA]</scope>
    <source>
        <strain evidence="1 2">CBS 309.79</strain>
    </source>
</reference>